<dbReference type="GO" id="GO:0009738">
    <property type="term" value="P:abscisic acid-activated signaling pathway"/>
    <property type="evidence" value="ECO:0007669"/>
    <property type="project" value="InterPro"/>
</dbReference>
<dbReference type="InterPro" id="IPR011009">
    <property type="entry name" value="Kinase-like_dom_sf"/>
</dbReference>
<dbReference type="GO" id="GO:0009788">
    <property type="term" value="P:negative regulation of abscisic acid-activated signaling pathway"/>
    <property type="evidence" value="ECO:0007669"/>
    <property type="project" value="TreeGrafter"/>
</dbReference>
<dbReference type="GO" id="GO:0004842">
    <property type="term" value="F:ubiquitin-protein transferase activity"/>
    <property type="evidence" value="ECO:0007669"/>
    <property type="project" value="InterPro"/>
</dbReference>
<accession>A0AAW2S7Y1</accession>
<dbReference type="PANTHER" id="PTHR46960">
    <property type="entry name" value="E3 UBIQUITIN-PROTEIN LIGASE KEG"/>
    <property type="match status" value="1"/>
</dbReference>
<evidence type="ECO:0000313" key="1">
    <source>
        <dbReference type="EMBL" id="KAL0387791.1"/>
    </source>
</evidence>
<dbReference type="GO" id="GO:0005769">
    <property type="term" value="C:early endosome"/>
    <property type="evidence" value="ECO:0007669"/>
    <property type="project" value="TreeGrafter"/>
</dbReference>
<proteinExistence type="predicted"/>
<dbReference type="SUPFAM" id="SSF56112">
    <property type="entry name" value="Protein kinase-like (PK-like)"/>
    <property type="match status" value="1"/>
</dbReference>
<organism evidence="1">
    <name type="scientific">Sesamum radiatum</name>
    <name type="common">Black benniseed</name>
    <dbReference type="NCBI Taxonomy" id="300843"/>
    <lineage>
        <taxon>Eukaryota</taxon>
        <taxon>Viridiplantae</taxon>
        <taxon>Streptophyta</taxon>
        <taxon>Embryophyta</taxon>
        <taxon>Tracheophyta</taxon>
        <taxon>Spermatophyta</taxon>
        <taxon>Magnoliopsida</taxon>
        <taxon>eudicotyledons</taxon>
        <taxon>Gunneridae</taxon>
        <taxon>Pentapetalae</taxon>
        <taxon>asterids</taxon>
        <taxon>lamiids</taxon>
        <taxon>Lamiales</taxon>
        <taxon>Pedaliaceae</taxon>
        <taxon>Sesamum</taxon>
    </lineage>
</organism>
<dbReference type="GO" id="GO:0045324">
    <property type="term" value="P:late endosome to vacuole transport"/>
    <property type="evidence" value="ECO:0007669"/>
    <property type="project" value="TreeGrafter"/>
</dbReference>
<dbReference type="GO" id="GO:0016567">
    <property type="term" value="P:protein ubiquitination"/>
    <property type="evidence" value="ECO:0007669"/>
    <property type="project" value="InterPro"/>
</dbReference>
<sequence length="133" mass="15131">MVKRIGEGSSRRAGVEMWAAVVSGRGCKHKMAVKKVAIGEETDVVWMQGQLEELRRKSMWCRNVCTFHGATRMENSLCLVMDRCHGSVQTAMQRNEGRLTLEQILRYRLSSLYILVNALNQSFCFIGYVRAEA</sequence>
<dbReference type="GO" id="GO:0006952">
    <property type="term" value="P:defense response"/>
    <property type="evidence" value="ECO:0007669"/>
    <property type="project" value="InterPro"/>
</dbReference>
<reference evidence="1" key="1">
    <citation type="submission" date="2020-06" db="EMBL/GenBank/DDBJ databases">
        <authorList>
            <person name="Li T."/>
            <person name="Hu X."/>
            <person name="Zhang T."/>
            <person name="Song X."/>
            <person name="Zhang H."/>
            <person name="Dai N."/>
            <person name="Sheng W."/>
            <person name="Hou X."/>
            <person name="Wei L."/>
        </authorList>
    </citation>
    <scope>NUCLEOTIDE SEQUENCE</scope>
    <source>
        <strain evidence="1">G02</strain>
        <tissue evidence="1">Leaf</tissue>
    </source>
</reference>
<dbReference type="EMBL" id="JACGWJ010000011">
    <property type="protein sequence ID" value="KAL0387791.1"/>
    <property type="molecule type" value="Genomic_DNA"/>
</dbReference>
<dbReference type="PANTHER" id="PTHR46960:SF1">
    <property type="entry name" value="E3 UBIQUITIN-PROTEIN LIGASE KEG"/>
    <property type="match status" value="1"/>
</dbReference>
<comment type="caution">
    <text evidence="1">The sequence shown here is derived from an EMBL/GenBank/DDBJ whole genome shotgun (WGS) entry which is preliminary data.</text>
</comment>
<dbReference type="GO" id="GO:0005802">
    <property type="term" value="C:trans-Golgi network"/>
    <property type="evidence" value="ECO:0007669"/>
    <property type="project" value="TreeGrafter"/>
</dbReference>
<dbReference type="InterPro" id="IPR044584">
    <property type="entry name" value="KEG"/>
</dbReference>
<dbReference type="AlphaFoldDB" id="A0AAW2S7Y1"/>
<gene>
    <name evidence="1" type="ORF">Sradi_2660900</name>
</gene>
<reference evidence="1" key="2">
    <citation type="journal article" date="2024" name="Plant">
        <title>Genomic evolution and insights into agronomic trait innovations of Sesamum species.</title>
        <authorList>
            <person name="Miao H."/>
            <person name="Wang L."/>
            <person name="Qu L."/>
            <person name="Liu H."/>
            <person name="Sun Y."/>
            <person name="Le M."/>
            <person name="Wang Q."/>
            <person name="Wei S."/>
            <person name="Zheng Y."/>
            <person name="Lin W."/>
            <person name="Duan Y."/>
            <person name="Cao H."/>
            <person name="Xiong S."/>
            <person name="Wang X."/>
            <person name="Wei L."/>
            <person name="Li C."/>
            <person name="Ma Q."/>
            <person name="Ju M."/>
            <person name="Zhao R."/>
            <person name="Li G."/>
            <person name="Mu C."/>
            <person name="Tian Q."/>
            <person name="Mei H."/>
            <person name="Zhang T."/>
            <person name="Gao T."/>
            <person name="Zhang H."/>
        </authorList>
    </citation>
    <scope>NUCLEOTIDE SEQUENCE</scope>
    <source>
        <strain evidence="1">G02</strain>
    </source>
</reference>
<dbReference type="Gene3D" id="1.10.510.10">
    <property type="entry name" value="Transferase(Phosphotransferase) domain 1"/>
    <property type="match status" value="1"/>
</dbReference>
<name>A0AAW2S7Y1_SESRA</name>
<protein>
    <submittedName>
        <fullName evidence="1">E3 ubiquitin-protein ligase KEG</fullName>
    </submittedName>
</protein>